<keyword evidence="3 12" id="KW-0963">Cytoplasm</keyword>
<dbReference type="PANTHER" id="PTHR10815:SF5">
    <property type="entry name" value="METHYLATED-DNA--PROTEIN-CYSTEINE METHYLTRANSFERASE"/>
    <property type="match status" value="1"/>
</dbReference>
<keyword evidence="6 12" id="KW-0227">DNA damage</keyword>
<accession>A0ABT0N1Q7</accession>
<dbReference type="GO" id="GO:0032259">
    <property type="term" value="P:methylation"/>
    <property type="evidence" value="ECO:0007669"/>
    <property type="project" value="UniProtKB-KW"/>
</dbReference>
<evidence type="ECO:0000256" key="1">
    <source>
        <dbReference type="ARBA" id="ARBA00001286"/>
    </source>
</evidence>
<dbReference type="PANTHER" id="PTHR10815">
    <property type="entry name" value="METHYLATED-DNA--PROTEIN-CYSTEINE METHYLTRANSFERASE"/>
    <property type="match status" value="1"/>
</dbReference>
<dbReference type="SUPFAM" id="SSF53155">
    <property type="entry name" value="Methylated DNA-protein cysteine methyltransferase domain"/>
    <property type="match status" value="1"/>
</dbReference>
<dbReference type="InterPro" id="IPR018060">
    <property type="entry name" value="HTH_AraC"/>
</dbReference>
<proteinExistence type="inferred from homology"/>
<dbReference type="InterPro" id="IPR014048">
    <property type="entry name" value="MethylDNA_cys_MeTrfase_DNA-bd"/>
</dbReference>
<feature type="domain" description="HTH araC/xylS-type" evidence="13">
    <location>
        <begin position="83"/>
        <end position="182"/>
    </location>
</feature>
<dbReference type="GO" id="GO:0003908">
    <property type="term" value="F:methylated-DNA-[protein]-cysteine S-methyltransferase activity"/>
    <property type="evidence" value="ECO:0007669"/>
    <property type="project" value="UniProtKB-EC"/>
</dbReference>
<dbReference type="PROSITE" id="PS00374">
    <property type="entry name" value="MGMT"/>
    <property type="match status" value="1"/>
</dbReference>
<dbReference type="RefSeq" id="WP_249247196.1">
    <property type="nucleotide sequence ID" value="NZ_JAKIKT010000001.1"/>
</dbReference>
<dbReference type="Gene3D" id="1.10.10.60">
    <property type="entry name" value="Homeodomain-like"/>
    <property type="match status" value="1"/>
</dbReference>
<evidence type="ECO:0000313" key="14">
    <source>
        <dbReference type="EMBL" id="MCL2912372.1"/>
    </source>
</evidence>
<keyword evidence="7" id="KW-0805">Transcription regulation</keyword>
<dbReference type="Pfam" id="PF01035">
    <property type="entry name" value="DNA_binding_1"/>
    <property type="match status" value="1"/>
</dbReference>
<comment type="cofactor">
    <cofactor evidence="2">
        <name>Zn(2+)</name>
        <dbReference type="ChEBI" id="CHEBI:29105"/>
    </cofactor>
</comment>
<dbReference type="InterPro" id="IPR016221">
    <property type="entry name" value="Bifunct_regulatory_prot_Ada"/>
</dbReference>
<dbReference type="InterPro" id="IPR004026">
    <property type="entry name" value="Ada_DNA_repair_Zn-bd"/>
</dbReference>
<keyword evidence="9" id="KW-0804">Transcription</keyword>
<dbReference type="HAMAP" id="MF_00772">
    <property type="entry name" value="OGT"/>
    <property type="match status" value="1"/>
</dbReference>
<protein>
    <recommendedName>
        <fullName evidence="12">Methylated-DNA--protein-cysteine methyltransferase</fullName>
        <ecNumber evidence="12">2.1.1.63</ecNumber>
    </recommendedName>
    <alternativeName>
        <fullName evidence="12">6-O-methylguanine-DNA methyltransferase</fullName>
        <shortName evidence="12">MGMT</shortName>
    </alternativeName>
    <alternativeName>
        <fullName evidence="12">O-6-methylguanine-DNA-alkyltransferase</fullName>
    </alternativeName>
</protein>
<keyword evidence="8" id="KW-0010">Activator</keyword>
<evidence type="ECO:0000256" key="8">
    <source>
        <dbReference type="ARBA" id="ARBA00023159"/>
    </source>
</evidence>
<dbReference type="InterPro" id="IPR036631">
    <property type="entry name" value="MGMT_N_sf"/>
</dbReference>
<comment type="miscellaneous">
    <text evidence="12">This enzyme catalyzes only one turnover and therefore is not strictly catalytic. According to one definition, an enzyme is a biocatalyst that acts repeatedly and over many reaction cycles.</text>
</comment>
<evidence type="ECO:0000256" key="2">
    <source>
        <dbReference type="ARBA" id="ARBA00001947"/>
    </source>
</evidence>
<evidence type="ECO:0000256" key="12">
    <source>
        <dbReference type="HAMAP-Rule" id="MF_00772"/>
    </source>
</evidence>
<comment type="catalytic activity">
    <reaction evidence="11 12">
        <text>a 6-O-methyl-2'-deoxyguanosine in DNA + L-cysteinyl-[protein] = S-methyl-L-cysteinyl-[protein] + a 2'-deoxyguanosine in DNA</text>
        <dbReference type="Rhea" id="RHEA:24000"/>
        <dbReference type="Rhea" id="RHEA-COMP:10131"/>
        <dbReference type="Rhea" id="RHEA-COMP:10132"/>
        <dbReference type="Rhea" id="RHEA-COMP:11367"/>
        <dbReference type="Rhea" id="RHEA-COMP:11368"/>
        <dbReference type="ChEBI" id="CHEBI:29950"/>
        <dbReference type="ChEBI" id="CHEBI:82612"/>
        <dbReference type="ChEBI" id="CHEBI:85445"/>
        <dbReference type="ChEBI" id="CHEBI:85448"/>
        <dbReference type="EC" id="2.1.1.63"/>
    </reaction>
</comment>
<evidence type="ECO:0000259" key="13">
    <source>
        <dbReference type="PROSITE" id="PS01124"/>
    </source>
</evidence>
<dbReference type="SMART" id="SM00342">
    <property type="entry name" value="HTH_ARAC"/>
    <property type="match status" value="1"/>
</dbReference>
<feature type="active site" description="Nucleophile; methyl group acceptor" evidence="12">
    <location>
        <position position="318"/>
    </location>
</feature>
<dbReference type="InterPro" id="IPR009057">
    <property type="entry name" value="Homeodomain-like_sf"/>
</dbReference>
<comment type="caution">
    <text evidence="14">The sequence shown here is derived from an EMBL/GenBank/DDBJ whole genome shotgun (WGS) entry which is preliminary data.</text>
</comment>
<comment type="similarity">
    <text evidence="12">Belongs to the MGMT family.</text>
</comment>
<dbReference type="CDD" id="cd06445">
    <property type="entry name" value="ATase"/>
    <property type="match status" value="1"/>
</dbReference>
<sequence>MRIENKKLEDKYYQALIARDASFLGSFYVGVKTTSIFCIATCRARKPKRENVEFFDSLKSAMDNGYRPCKVCRPTENAHQAPEEINRAIDEVRANPKQKVGDARLRQMGIAPEKIRRWFNKHYGMTFQAFQRMYRINNAMIELKQGKSATDSAFDSGYDSLSGFGYTFKKYTGTSPSELQSAPLLIDRFTTPLGPMFACASDQGLCLLEFVDRRMLETEFEDLQRRLKTCIMAGENEFIRQAKQQIAEYFAGERLEFDIPLHTPGTEFQNRVWQALKQIDYGDTASYMQQAVKLGNPKAVRAVASANGMNRLAIIIPCHRVIGKDGKLVGYAGGLERKRWLLEHEAKVANKPLALKA</sequence>
<dbReference type="EC" id="2.1.1.63" evidence="12"/>
<keyword evidence="15" id="KW-1185">Reference proteome</keyword>
<dbReference type="InterPro" id="IPR036388">
    <property type="entry name" value="WH-like_DNA-bd_sf"/>
</dbReference>
<dbReference type="SUPFAM" id="SSF46767">
    <property type="entry name" value="Methylated DNA-protein cysteine methyltransferase, C-terminal domain"/>
    <property type="match status" value="1"/>
</dbReference>
<evidence type="ECO:0000256" key="9">
    <source>
        <dbReference type="ARBA" id="ARBA00023163"/>
    </source>
</evidence>
<comment type="function">
    <text evidence="12">Involved in the cellular defense against the biological effects of O6-methylguanine (O6-MeG) and O4-methylthymine (O4-MeT) in DNA. Repairs the methylated nucleobase in DNA by stoichiometrically transferring the methyl group to a cysteine residue in the enzyme. This is a suicide reaction: the enzyme is irreversibly inactivated.</text>
</comment>
<dbReference type="InterPro" id="IPR023546">
    <property type="entry name" value="MGMT"/>
</dbReference>
<keyword evidence="5 12" id="KW-0808">Transferase</keyword>
<dbReference type="Pfam" id="PF02870">
    <property type="entry name" value="Methyltransf_1N"/>
    <property type="match status" value="1"/>
</dbReference>
<evidence type="ECO:0000256" key="6">
    <source>
        <dbReference type="ARBA" id="ARBA00022763"/>
    </source>
</evidence>
<dbReference type="InterPro" id="IPR001497">
    <property type="entry name" value="MethylDNA_cys_MeTrfase_AS"/>
</dbReference>
<dbReference type="PROSITE" id="PS01124">
    <property type="entry name" value="HTH_ARAC_FAMILY_2"/>
    <property type="match status" value="1"/>
</dbReference>
<dbReference type="InterPro" id="IPR035451">
    <property type="entry name" value="Ada-like_dom_sf"/>
</dbReference>
<evidence type="ECO:0000256" key="5">
    <source>
        <dbReference type="ARBA" id="ARBA00022679"/>
    </source>
</evidence>
<dbReference type="Gene3D" id="3.30.160.70">
    <property type="entry name" value="Methylated DNA-protein cysteine methyltransferase domain"/>
    <property type="match status" value="1"/>
</dbReference>
<comment type="subcellular location">
    <subcellularLocation>
        <location evidence="12">Cytoplasm</location>
    </subcellularLocation>
</comment>
<dbReference type="Proteomes" id="UP001202831">
    <property type="component" value="Unassembled WGS sequence"/>
</dbReference>
<dbReference type="Pfam" id="PF02805">
    <property type="entry name" value="Ada_Zn_binding"/>
    <property type="match status" value="1"/>
</dbReference>
<evidence type="ECO:0000256" key="11">
    <source>
        <dbReference type="ARBA" id="ARBA00049348"/>
    </source>
</evidence>
<reference evidence="14 15" key="1">
    <citation type="submission" date="2022-01" db="EMBL/GenBank/DDBJ databases">
        <title>Whole genome-based taxonomy of the Shewanellaceae.</title>
        <authorList>
            <person name="Martin-Rodriguez A.J."/>
        </authorList>
    </citation>
    <scope>NUCLEOTIDE SEQUENCE [LARGE SCALE GENOMIC DNA]</scope>
    <source>
        <strain evidence="14 15">DSM 21332</strain>
    </source>
</reference>
<dbReference type="EMBL" id="JAKIKT010000001">
    <property type="protein sequence ID" value="MCL2912372.1"/>
    <property type="molecule type" value="Genomic_DNA"/>
</dbReference>
<evidence type="ECO:0000256" key="4">
    <source>
        <dbReference type="ARBA" id="ARBA00022603"/>
    </source>
</evidence>
<dbReference type="InterPro" id="IPR036217">
    <property type="entry name" value="MethylDNA_cys_MeTrfase_DNAb"/>
</dbReference>
<gene>
    <name evidence="14" type="ORF">L2725_01000</name>
</gene>
<dbReference type="Gene3D" id="1.10.10.10">
    <property type="entry name" value="Winged helix-like DNA-binding domain superfamily/Winged helix DNA-binding domain"/>
    <property type="match status" value="1"/>
</dbReference>
<dbReference type="SUPFAM" id="SSF57884">
    <property type="entry name" value="Ada DNA repair protein, N-terminal domain (N-Ada 10)"/>
    <property type="match status" value="1"/>
</dbReference>
<dbReference type="Pfam" id="PF12833">
    <property type="entry name" value="HTH_18"/>
    <property type="match status" value="1"/>
</dbReference>
<evidence type="ECO:0000256" key="10">
    <source>
        <dbReference type="ARBA" id="ARBA00023204"/>
    </source>
</evidence>
<comment type="catalytic activity">
    <reaction evidence="1 12">
        <text>a 4-O-methyl-thymidine in DNA + L-cysteinyl-[protein] = a thymidine in DNA + S-methyl-L-cysteinyl-[protein]</text>
        <dbReference type="Rhea" id="RHEA:53428"/>
        <dbReference type="Rhea" id="RHEA-COMP:10131"/>
        <dbReference type="Rhea" id="RHEA-COMP:10132"/>
        <dbReference type="Rhea" id="RHEA-COMP:13555"/>
        <dbReference type="Rhea" id="RHEA-COMP:13556"/>
        <dbReference type="ChEBI" id="CHEBI:29950"/>
        <dbReference type="ChEBI" id="CHEBI:82612"/>
        <dbReference type="ChEBI" id="CHEBI:137386"/>
        <dbReference type="ChEBI" id="CHEBI:137387"/>
        <dbReference type="EC" id="2.1.1.63"/>
    </reaction>
</comment>
<evidence type="ECO:0000256" key="3">
    <source>
        <dbReference type="ARBA" id="ARBA00022490"/>
    </source>
</evidence>
<dbReference type="InterPro" id="IPR008332">
    <property type="entry name" value="MethylG_MeTrfase_N"/>
</dbReference>
<dbReference type="PIRSF" id="PIRSF000409">
    <property type="entry name" value="Ada"/>
    <property type="match status" value="1"/>
</dbReference>
<dbReference type="NCBIfam" id="TIGR00589">
    <property type="entry name" value="ogt"/>
    <property type="match status" value="1"/>
</dbReference>
<evidence type="ECO:0000313" key="15">
    <source>
        <dbReference type="Proteomes" id="UP001202831"/>
    </source>
</evidence>
<dbReference type="Gene3D" id="3.40.10.10">
    <property type="entry name" value="DNA Methylphosphotriester Repair Domain"/>
    <property type="match status" value="1"/>
</dbReference>
<dbReference type="SUPFAM" id="SSF46689">
    <property type="entry name" value="Homeodomain-like"/>
    <property type="match status" value="1"/>
</dbReference>
<organism evidence="14 15">
    <name type="scientific">Shewanella corallii</name>
    <dbReference type="NCBI Taxonomy" id="560080"/>
    <lineage>
        <taxon>Bacteria</taxon>
        <taxon>Pseudomonadati</taxon>
        <taxon>Pseudomonadota</taxon>
        <taxon>Gammaproteobacteria</taxon>
        <taxon>Alteromonadales</taxon>
        <taxon>Shewanellaceae</taxon>
        <taxon>Shewanella</taxon>
    </lineage>
</organism>
<keyword evidence="4 12" id="KW-0489">Methyltransferase</keyword>
<keyword evidence="10 12" id="KW-0234">DNA repair</keyword>
<evidence type="ECO:0000256" key="7">
    <source>
        <dbReference type="ARBA" id="ARBA00023015"/>
    </source>
</evidence>
<name>A0ABT0N1Q7_9GAMM</name>